<reference evidence="2 3" key="1">
    <citation type="journal article" date="2010" name="Proc. Natl. Acad. Sci. U.S.A.">
        <title>Enigmatic, ultrasmall, uncultivated Archaea.</title>
        <authorList>
            <person name="Baker B.J."/>
            <person name="Comolli L.R."/>
            <person name="Dick G.J."/>
            <person name="Hauser L.J."/>
            <person name="Hyatt D."/>
            <person name="Dill B.D."/>
            <person name="Land M.L."/>
            <person name="Verberkmoes N.C."/>
            <person name="Hettich R.L."/>
            <person name="Banfield J.F."/>
        </authorList>
    </citation>
    <scope>NUCLEOTIDE SEQUENCE [LARGE SCALE GENOMIC DNA]</scope>
</reference>
<dbReference type="InterPro" id="IPR041492">
    <property type="entry name" value="HAD_2"/>
</dbReference>
<dbReference type="PANTHER" id="PTHR43434">
    <property type="entry name" value="PHOSPHOGLYCOLATE PHOSPHATASE"/>
    <property type="match status" value="1"/>
</dbReference>
<dbReference type="SFLD" id="SFLDG01129">
    <property type="entry name" value="C1.5:_HAD__Beta-PGM__Phosphata"/>
    <property type="match status" value="1"/>
</dbReference>
<proteinExistence type="inferred from homology"/>
<comment type="similarity">
    <text evidence="1">Belongs to the HAD-like hydrolase superfamily.</text>
</comment>
<dbReference type="NCBIfam" id="TIGR01549">
    <property type="entry name" value="HAD-SF-IA-v1"/>
    <property type="match status" value="1"/>
</dbReference>
<evidence type="ECO:0000256" key="1">
    <source>
        <dbReference type="ARBA" id="ARBA00007958"/>
    </source>
</evidence>
<sequence>MAIIFDLDGTLIDSLKTHSELIKKATDKITGKDTLSMNFIENNIRFPSKKMLGLASKKYKLKLTGKEMGEIIKLKDEMFTERYIKRIKFYPDALKLLKFIKNKKISFCIATSMNDEELSKIDPYIKIKSLAKVVNSPALKYEKPNPYIINKAIKILKTSKKNAFYVGDAETDYKASLNARVKFIGVNNPKLKSLGYMYFKDIESLLLFIKKNYFDFL</sequence>
<evidence type="ECO:0000313" key="2">
    <source>
        <dbReference type="EMBL" id="EEZ92595.1"/>
    </source>
</evidence>
<dbReference type="GO" id="GO:0008967">
    <property type="term" value="F:phosphoglycolate phosphatase activity"/>
    <property type="evidence" value="ECO:0007669"/>
    <property type="project" value="TreeGrafter"/>
</dbReference>
<dbReference type="InterPro" id="IPR023198">
    <property type="entry name" value="PGP-like_dom2"/>
</dbReference>
<dbReference type="EMBL" id="GG730072">
    <property type="protein sequence ID" value="EEZ92595.1"/>
    <property type="molecule type" value="Genomic_DNA"/>
</dbReference>
<evidence type="ECO:0000313" key="3">
    <source>
        <dbReference type="Proteomes" id="UP000009375"/>
    </source>
</evidence>
<dbReference type="Gene3D" id="3.40.50.1000">
    <property type="entry name" value="HAD superfamily/HAD-like"/>
    <property type="match status" value="1"/>
</dbReference>
<dbReference type="AlphaFoldDB" id="D2EGD0"/>
<dbReference type="Pfam" id="PF13419">
    <property type="entry name" value="HAD_2"/>
    <property type="match status" value="1"/>
</dbReference>
<dbReference type="InterPro" id="IPR036412">
    <property type="entry name" value="HAD-like_sf"/>
</dbReference>
<organism evidence="2 3">
    <name type="scientific">Candidatus Parvarchaeum acidiphilum ARMAN-4</name>
    <dbReference type="NCBI Taxonomy" id="662760"/>
    <lineage>
        <taxon>Archaea</taxon>
        <taxon>Candidatus Parvarchaeota</taxon>
        <taxon>Candidatus Parvarchaeum</taxon>
    </lineage>
</organism>
<dbReference type="Gene3D" id="1.10.150.240">
    <property type="entry name" value="Putative phosphatase, domain 2"/>
    <property type="match status" value="1"/>
</dbReference>
<name>D2EGD0_PARA4</name>
<keyword evidence="2" id="KW-0378">Hydrolase</keyword>
<dbReference type="InterPro" id="IPR050155">
    <property type="entry name" value="HAD-like_hydrolase_sf"/>
</dbReference>
<gene>
    <name evidence="2" type="ORF">BJBARM4_0829</name>
</gene>
<protein>
    <submittedName>
        <fullName evidence="2">HAD-superfamily hydrolase, subfamily IA, variant 1</fullName>
    </submittedName>
</protein>
<dbReference type="GO" id="GO:0006281">
    <property type="term" value="P:DNA repair"/>
    <property type="evidence" value="ECO:0007669"/>
    <property type="project" value="TreeGrafter"/>
</dbReference>
<dbReference type="SFLD" id="SFLDS00003">
    <property type="entry name" value="Haloacid_Dehalogenase"/>
    <property type="match status" value="1"/>
</dbReference>
<dbReference type="Proteomes" id="UP000009375">
    <property type="component" value="Unassembled WGS sequence"/>
</dbReference>
<dbReference type="InterPro" id="IPR006439">
    <property type="entry name" value="HAD-SF_hydro_IA"/>
</dbReference>
<dbReference type="PANTHER" id="PTHR43434:SF1">
    <property type="entry name" value="PHOSPHOGLYCOLATE PHOSPHATASE"/>
    <property type="match status" value="1"/>
</dbReference>
<dbReference type="InterPro" id="IPR023214">
    <property type="entry name" value="HAD_sf"/>
</dbReference>
<dbReference type="SUPFAM" id="SSF56784">
    <property type="entry name" value="HAD-like"/>
    <property type="match status" value="1"/>
</dbReference>
<accession>D2EGD0</accession>